<dbReference type="Proteomes" id="UP001163545">
    <property type="component" value="Segment"/>
</dbReference>
<dbReference type="EMBL" id="OP820474">
    <property type="protein sequence ID" value="WAB10814.1"/>
    <property type="molecule type" value="Genomic_DNA"/>
</dbReference>
<evidence type="ECO:0000313" key="1">
    <source>
        <dbReference type="EMBL" id="WAB10814.1"/>
    </source>
</evidence>
<gene>
    <name evidence="1" type="primary">40</name>
    <name evidence="1" type="ORF">SEA_TUCK_40</name>
</gene>
<organism evidence="1 2">
    <name type="scientific">Arthrobacter phage Tuck</name>
    <dbReference type="NCBI Taxonomy" id="2998996"/>
    <lineage>
        <taxon>Viruses</taxon>
        <taxon>Duplodnaviria</taxon>
        <taxon>Heunggongvirae</taxon>
        <taxon>Uroviricota</taxon>
        <taxon>Caudoviricetes</taxon>
        <taxon>Casidaviridae</taxon>
        <taxon>Yangvirus</taxon>
        <taxon>Yangvirus tuck</taxon>
    </lineage>
</organism>
<name>A0A9E8M9M6_9CAUD</name>
<accession>A0A9E8M9M6</accession>
<keyword evidence="2" id="KW-1185">Reference proteome</keyword>
<protein>
    <submittedName>
        <fullName evidence="1">Uncharacterized protein</fullName>
    </submittedName>
</protein>
<proteinExistence type="predicted"/>
<sequence length="93" mass="10241">MACDMSDSSGTIVGVTTKRATRALGRVWGRQEREMEMKEVAEEPFTGAMPLTPQRPAEHEEGTFVLLPVIGEPDALVAVFNDGSYSRWIPFSP</sequence>
<evidence type="ECO:0000313" key="2">
    <source>
        <dbReference type="Proteomes" id="UP001163545"/>
    </source>
</evidence>
<reference evidence="1" key="1">
    <citation type="submission" date="2022-11" db="EMBL/GenBank/DDBJ databases">
        <authorList>
            <person name="Knight C."/>
            <person name="Al-Meshrefawi S."/>
            <person name="Doggart I."/>
            <person name="Fielding B."/>
            <person name="Higgins J."/>
            <person name="Khan S."/>
            <person name="Riccardi V."/>
            <person name="Storm J."/>
            <person name="Vaillancourt M."/>
            <person name="Edgington N.P."/>
            <person name="Furlong K.P."/>
            <person name="Rudner A.D."/>
            <person name="Beyer A.R."/>
            <person name="Chong R.A."/>
            <person name="Freise A.C."/>
            <person name="Garcia Costas A.M."/>
            <person name="Gibb B.P."/>
            <person name="Klyczek K.K."/>
            <person name="Swerdlow S.J."/>
            <person name="Garlena R.A."/>
            <person name="Russell D.A."/>
            <person name="Jacobs-Sera D."/>
            <person name="Hatfull G.F."/>
        </authorList>
    </citation>
    <scope>NUCLEOTIDE SEQUENCE</scope>
</reference>